<evidence type="ECO:0000313" key="8">
    <source>
        <dbReference type="Proteomes" id="UP000020938"/>
    </source>
</evidence>
<evidence type="ECO:0000256" key="2">
    <source>
        <dbReference type="ARBA" id="ARBA00022475"/>
    </source>
</evidence>
<feature type="transmembrane region" description="Helical" evidence="6">
    <location>
        <begin position="343"/>
        <end position="369"/>
    </location>
</feature>
<protein>
    <submittedName>
        <fullName evidence="7">Putative membrane protein</fullName>
    </submittedName>
</protein>
<dbReference type="RefSeq" id="WP_032597396.1">
    <property type="nucleotide sequence ID" value="NZ_JGDS01000015.1"/>
</dbReference>
<evidence type="ECO:0000256" key="4">
    <source>
        <dbReference type="ARBA" id="ARBA00022989"/>
    </source>
</evidence>
<evidence type="ECO:0000313" key="7">
    <source>
        <dbReference type="EMBL" id="EXZ75682.1"/>
    </source>
</evidence>
<feature type="transmembrane region" description="Helical" evidence="6">
    <location>
        <begin position="186"/>
        <end position="207"/>
    </location>
</feature>
<feature type="transmembrane region" description="Helical" evidence="6">
    <location>
        <begin position="159"/>
        <end position="180"/>
    </location>
</feature>
<dbReference type="Proteomes" id="UP000020938">
    <property type="component" value="Unassembled WGS sequence"/>
</dbReference>
<feature type="transmembrane region" description="Helical" evidence="6">
    <location>
        <begin position="12"/>
        <end position="31"/>
    </location>
</feature>
<comment type="caution">
    <text evidence="7">The sequence shown here is derived from an EMBL/GenBank/DDBJ whole genome shotgun (WGS) entry which is preliminary data.</text>
</comment>
<feature type="transmembrane region" description="Helical" evidence="6">
    <location>
        <begin position="463"/>
        <end position="486"/>
    </location>
</feature>
<feature type="transmembrane region" description="Helical" evidence="6">
    <location>
        <begin position="435"/>
        <end position="457"/>
    </location>
</feature>
<sequence length="513" mass="57033">MSTADNKRMARNTIFLYLRSFVSMVISLYTSRKILEILGVDDFGILNVVGGVIAMFTFLSGSMSVATQRFLTYELGRGEGGDYKHVFSMTCIIHGLLALIFVLLGETIGLWFVNTQLNIPADRMVAANAIYQMSIASVAVGILQTPYNASIVSYERMHVYAYVGMGEAFAKLLIVYLLLISPIDKLITYSLLFFCVQLTVCVIYRVYCIRNFPGCHISLEWDHGLFKSIAGFTGWNMFGTVAWLFKDSGTNVLLNIFGGPAVNAARGIASQVINATTVLVNGFQNAVNPQLVKSYASDDKQQTCSLLCRSSKFSYYLIYIIALPVLFECDFLLDLWLVDVPAYAVLFTRIVLLDCLIGTLSGPMITALMATGNIKWYQIVVGSFILVNLPVSWLFLRAGYHISIPLIVSLIVVSISNVLRLLFCKKQLGLSIRHYCRMVVLPVASVTIISGLIMFVAHSRLGYGWLCLVLTTAVSTVSIIACIYAIGLDRGERVFLLNTVRRLKIHKLNRYKI</sequence>
<keyword evidence="4 6" id="KW-1133">Transmembrane helix</keyword>
<keyword evidence="5 6" id="KW-0472">Membrane</keyword>
<dbReference type="EMBL" id="JGDS01000015">
    <property type="protein sequence ID" value="EXZ75682.1"/>
    <property type="molecule type" value="Genomic_DNA"/>
</dbReference>
<evidence type="ECO:0000256" key="1">
    <source>
        <dbReference type="ARBA" id="ARBA00004651"/>
    </source>
</evidence>
<gene>
    <name evidence="7" type="ORF">M123_4798</name>
</gene>
<dbReference type="PANTHER" id="PTHR30250">
    <property type="entry name" value="PST FAMILY PREDICTED COLANIC ACID TRANSPORTER"/>
    <property type="match status" value="1"/>
</dbReference>
<proteinExistence type="predicted"/>
<feature type="transmembrane region" description="Helical" evidence="6">
    <location>
        <begin position="402"/>
        <end position="423"/>
    </location>
</feature>
<dbReference type="PATRIC" id="fig|1339314.3.peg.118"/>
<name>A0A016C457_BACFG</name>
<evidence type="ECO:0000256" key="3">
    <source>
        <dbReference type="ARBA" id="ARBA00022692"/>
    </source>
</evidence>
<feature type="transmembrane region" description="Helical" evidence="6">
    <location>
        <begin position="86"/>
        <end position="113"/>
    </location>
</feature>
<keyword evidence="2" id="KW-1003">Cell membrane</keyword>
<feature type="transmembrane region" description="Helical" evidence="6">
    <location>
        <begin position="376"/>
        <end position="396"/>
    </location>
</feature>
<feature type="transmembrane region" description="Helical" evidence="6">
    <location>
        <begin position="125"/>
        <end position="147"/>
    </location>
</feature>
<evidence type="ECO:0000256" key="6">
    <source>
        <dbReference type="SAM" id="Phobius"/>
    </source>
</evidence>
<comment type="subcellular location">
    <subcellularLocation>
        <location evidence="1">Cell membrane</location>
        <topology evidence="1">Multi-pass membrane protein</topology>
    </subcellularLocation>
</comment>
<dbReference type="PANTHER" id="PTHR30250:SF26">
    <property type="entry name" value="PSMA PROTEIN"/>
    <property type="match status" value="1"/>
</dbReference>
<evidence type="ECO:0000256" key="5">
    <source>
        <dbReference type="ARBA" id="ARBA00023136"/>
    </source>
</evidence>
<feature type="transmembrane region" description="Helical" evidence="6">
    <location>
        <begin position="316"/>
        <end position="337"/>
    </location>
</feature>
<dbReference type="AlphaFoldDB" id="A0A016C457"/>
<accession>A0A016C457</accession>
<keyword evidence="3 6" id="KW-0812">Transmembrane</keyword>
<feature type="transmembrane region" description="Helical" evidence="6">
    <location>
        <begin position="43"/>
        <end position="65"/>
    </location>
</feature>
<dbReference type="GO" id="GO:0005886">
    <property type="term" value="C:plasma membrane"/>
    <property type="evidence" value="ECO:0007669"/>
    <property type="project" value="UniProtKB-SubCell"/>
</dbReference>
<reference evidence="7 8" key="1">
    <citation type="submission" date="2014-02" db="EMBL/GenBank/DDBJ databases">
        <authorList>
            <person name="Sears C."/>
            <person name="Carroll K."/>
            <person name="Sack B.R."/>
            <person name="Qadri F."/>
            <person name="Myers L.L."/>
            <person name="Chung G.-T."/>
            <person name="Escheverria P."/>
            <person name="Fraser C.M."/>
            <person name="Sadzewicz L."/>
            <person name="Shefchek K.A."/>
            <person name="Tallon L."/>
            <person name="Das S.P."/>
            <person name="Daugherty S."/>
            <person name="Mongodin E.F."/>
        </authorList>
    </citation>
    <scope>NUCLEOTIDE SEQUENCE [LARGE SCALE GENOMIC DNA]</scope>
    <source>
        <strain evidence="7 8">3976T8</strain>
    </source>
</reference>
<organism evidence="7 8">
    <name type="scientific">Bacteroides fragilis str. 3976T8</name>
    <dbReference type="NCBI Taxonomy" id="1339314"/>
    <lineage>
        <taxon>Bacteria</taxon>
        <taxon>Pseudomonadati</taxon>
        <taxon>Bacteroidota</taxon>
        <taxon>Bacteroidia</taxon>
        <taxon>Bacteroidales</taxon>
        <taxon>Bacteroidaceae</taxon>
        <taxon>Bacteroides</taxon>
    </lineage>
</organism>
<dbReference type="InterPro" id="IPR050833">
    <property type="entry name" value="Poly_Biosynth_Transport"/>
</dbReference>